<gene>
    <name evidence="1" type="ORF">ABZZ21_09420</name>
</gene>
<dbReference type="EMBL" id="JBEXPZ010000010">
    <property type="protein sequence ID" value="MET9844789.1"/>
    <property type="molecule type" value="Genomic_DNA"/>
</dbReference>
<dbReference type="Proteomes" id="UP001550210">
    <property type="component" value="Unassembled WGS sequence"/>
</dbReference>
<protein>
    <submittedName>
        <fullName evidence="1">Uncharacterized protein</fullName>
    </submittedName>
</protein>
<organism evidence="1 2">
    <name type="scientific">Streptomyces ossamyceticus</name>
    <dbReference type="NCBI Taxonomy" id="249581"/>
    <lineage>
        <taxon>Bacteria</taxon>
        <taxon>Bacillati</taxon>
        <taxon>Actinomycetota</taxon>
        <taxon>Actinomycetes</taxon>
        <taxon>Kitasatosporales</taxon>
        <taxon>Streptomycetaceae</taxon>
        <taxon>Streptomyces</taxon>
    </lineage>
</organism>
<dbReference type="RefSeq" id="WP_355394934.1">
    <property type="nucleotide sequence ID" value="NZ_JBEGHN010000005.1"/>
</dbReference>
<evidence type="ECO:0000313" key="2">
    <source>
        <dbReference type="Proteomes" id="UP001550210"/>
    </source>
</evidence>
<reference evidence="1 2" key="1">
    <citation type="submission" date="2024-06" db="EMBL/GenBank/DDBJ databases">
        <title>The Natural Products Discovery Center: Release of the First 8490 Sequenced Strains for Exploring Actinobacteria Biosynthetic Diversity.</title>
        <authorList>
            <person name="Kalkreuter E."/>
            <person name="Kautsar S.A."/>
            <person name="Yang D."/>
            <person name="Bader C.D."/>
            <person name="Teijaro C.N."/>
            <person name="Fluegel L."/>
            <person name="Davis C.M."/>
            <person name="Simpson J.R."/>
            <person name="Lauterbach L."/>
            <person name="Steele A.D."/>
            <person name="Gui C."/>
            <person name="Meng S."/>
            <person name="Li G."/>
            <person name="Viehrig K."/>
            <person name="Ye F."/>
            <person name="Su P."/>
            <person name="Kiefer A.F."/>
            <person name="Nichols A."/>
            <person name="Cepeda A.J."/>
            <person name="Yan W."/>
            <person name="Fan B."/>
            <person name="Jiang Y."/>
            <person name="Adhikari A."/>
            <person name="Zheng C.-J."/>
            <person name="Schuster L."/>
            <person name="Cowan T.M."/>
            <person name="Smanski M.J."/>
            <person name="Chevrette M.G."/>
            <person name="De Carvalho L.P.S."/>
            <person name="Shen B."/>
        </authorList>
    </citation>
    <scope>NUCLEOTIDE SEQUENCE [LARGE SCALE GENOMIC DNA]</scope>
    <source>
        <strain evidence="1 2">NPDC006434</strain>
    </source>
</reference>
<keyword evidence="2" id="KW-1185">Reference proteome</keyword>
<proteinExistence type="predicted"/>
<sequence length="43" mass="4594">MIYGLTPDGSLPQDHFFRDIKGHLMRDGGAQLNGGGYATSLAD</sequence>
<accession>A0ABV2UWG0</accession>
<comment type="caution">
    <text evidence="1">The sequence shown here is derived from an EMBL/GenBank/DDBJ whole genome shotgun (WGS) entry which is preliminary data.</text>
</comment>
<evidence type="ECO:0000313" key="1">
    <source>
        <dbReference type="EMBL" id="MET9844789.1"/>
    </source>
</evidence>
<name>A0ABV2UWG0_9ACTN</name>